<feature type="compositionally biased region" description="Low complexity" evidence="1">
    <location>
        <begin position="176"/>
        <end position="191"/>
    </location>
</feature>
<feature type="compositionally biased region" description="Low complexity" evidence="1">
    <location>
        <begin position="71"/>
        <end position="80"/>
    </location>
</feature>
<gene>
    <name evidence="2" type="ORF">M768_15750</name>
</gene>
<evidence type="ECO:0000256" key="1">
    <source>
        <dbReference type="SAM" id="MobiDB-lite"/>
    </source>
</evidence>
<dbReference type="Proteomes" id="UP000037387">
    <property type="component" value="Unassembled WGS sequence"/>
</dbReference>
<proteinExistence type="predicted"/>
<keyword evidence="3" id="KW-1185">Reference proteome</keyword>
<feature type="compositionally biased region" description="Low complexity" evidence="1">
    <location>
        <begin position="12"/>
        <end position="32"/>
    </location>
</feature>
<reference evidence="2 3" key="1">
    <citation type="journal article" date="2015" name="Sci. Rep.">
        <title>Functional and structural properties of a novel cellulosome-like multienzyme complex: efficient glycoside hydrolysis of water-insoluble 7-xylosyl-10-deacetylpaclitaxel.</title>
        <authorList>
            <person name="Dou T.Y."/>
            <person name="Luan H.W."/>
            <person name="Ge G.B."/>
            <person name="Dong M.M."/>
            <person name="Zou H.F."/>
            <person name="He Y.Q."/>
            <person name="Cui P."/>
            <person name="Wang J.Y."/>
            <person name="Hao D.C."/>
            <person name="Yang S.L."/>
            <person name="Yang L."/>
        </authorList>
    </citation>
    <scope>NUCLEOTIDE SEQUENCE [LARGE SCALE GENOMIC DNA]</scope>
    <source>
        <strain evidence="2 3">F16</strain>
    </source>
</reference>
<feature type="compositionally biased region" description="Basic residues" evidence="1">
    <location>
        <begin position="146"/>
        <end position="161"/>
    </location>
</feature>
<evidence type="ECO:0000313" key="3">
    <source>
        <dbReference type="Proteomes" id="UP000037387"/>
    </source>
</evidence>
<feature type="compositionally biased region" description="Polar residues" evidence="1">
    <location>
        <begin position="225"/>
        <end position="245"/>
    </location>
</feature>
<feature type="region of interest" description="Disordered" evidence="1">
    <location>
        <begin position="278"/>
        <end position="311"/>
    </location>
</feature>
<feature type="compositionally biased region" description="Low complexity" evidence="1">
    <location>
        <begin position="118"/>
        <end position="145"/>
    </location>
</feature>
<sequence>MRPWPAVMTNPSAAARPGSSRSAGALGSSADARSGHTAEVTLVLRRKLRVAGSWPSRTSARRNSAAERSARARLAASSASTRRRTPTAQPPVSSRTRPAPDAESGFPWTAASVVTAGASNARSAAPTSATSPCARSRWSRTSGSTRVRRTRCRGSGYRRRSSTVAATSGRAAWWKSSSTRTTGSGSCSTAARTRRRSAGESRGGTASVSSGCPGGTAPAARSADRTSAQNAAGLSSNGSSVNQATRGPVAERAHRATAVVLPQPGPADTSVRRRVTAEATRVSTEGRATVVAGSSGTDVRAHSISEASAPRATAVRSARGLTEAMSAG</sequence>
<evidence type="ECO:0000313" key="2">
    <source>
        <dbReference type="EMBL" id="KON72423.1"/>
    </source>
</evidence>
<comment type="caution">
    <text evidence="2">The sequence shown here is derived from an EMBL/GenBank/DDBJ whole genome shotgun (WGS) entry which is preliminary data.</text>
</comment>
<dbReference type="AlphaFoldDB" id="A0A0M0F4I8"/>
<accession>A0A0M0F4I8</accession>
<organism evidence="2 3">
    <name type="scientific">Cellulosimicrobium cellulans F16</name>
    <dbReference type="NCBI Taxonomy" id="1350482"/>
    <lineage>
        <taxon>Bacteria</taxon>
        <taxon>Bacillati</taxon>
        <taxon>Actinomycetota</taxon>
        <taxon>Actinomycetes</taxon>
        <taxon>Micrococcales</taxon>
        <taxon>Promicromonosporaceae</taxon>
        <taxon>Cellulosimicrobium</taxon>
    </lineage>
</organism>
<name>A0A0M0F4I8_CELCE</name>
<dbReference type="EMBL" id="ATNL01000012">
    <property type="protein sequence ID" value="KON72423.1"/>
    <property type="molecule type" value="Genomic_DNA"/>
</dbReference>
<protein>
    <submittedName>
        <fullName evidence="2">Uncharacterized protein</fullName>
    </submittedName>
</protein>
<feature type="region of interest" description="Disordered" evidence="1">
    <location>
        <begin position="1"/>
        <end position="253"/>
    </location>
</feature>